<proteinExistence type="predicted"/>
<evidence type="ECO:0000313" key="2">
    <source>
        <dbReference type="Proteomes" id="UP000076407"/>
    </source>
</evidence>
<dbReference type="VEuPathDB" id="VectorBase:AQUA014588"/>
<accession>A0A182XRW9</accession>
<keyword evidence="2" id="KW-1185">Reference proteome</keyword>
<dbReference type="EnsemblMetazoa" id="AQUA014588-RA">
    <property type="protein sequence ID" value="AQUA014588-PA"/>
    <property type="gene ID" value="AQUA014588"/>
</dbReference>
<dbReference type="AlphaFoldDB" id="A0A182XRW9"/>
<reference evidence="1" key="1">
    <citation type="submission" date="2020-05" db="UniProtKB">
        <authorList>
            <consortium name="EnsemblMetazoa"/>
        </authorList>
    </citation>
    <scope>IDENTIFICATION</scope>
    <source>
        <strain evidence="1">SANGQUA</strain>
    </source>
</reference>
<name>A0A182XRW9_ANOQN</name>
<evidence type="ECO:0000313" key="1">
    <source>
        <dbReference type="EnsemblMetazoa" id="AQUA014588-PA"/>
    </source>
</evidence>
<dbReference type="Proteomes" id="UP000076407">
    <property type="component" value="Unassembled WGS sequence"/>
</dbReference>
<protein>
    <submittedName>
        <fullName evidence="1">Uncharacterized protein</fullName>
    </submittedName>
</protein>
<sequence length="51" mass="6103">MSRFSLLCSLLILFLLFFNVFLFCFCVMYIHYSINNHTKSSVSVALFFDYF</sequence>
<organism evidence="1 2">
    <name type="scientific">Anopheles quadriannulatus</name>
    <name type="common">Mosquito</name>
    <dbReference type="NCBI Taxonomy" id="34691"/>
    <lineage>
        <taxon>Eukaryota</taxon>
        <taxon>Metazoa</taxon>
        <taxon>Ecdysozoa</taxon>
        <taxon>Arthropoda</taxon>
        <taxon>Hexapoda</taxon>
        <taxon>Insecta</taxon>
        <taxon>Pterygota</taxon>
        <taxon>Neoptera</taxon>
        <taxon>Endopterygota</taxon>
        <taxon>Diptera</taxon>
        <taxon>Nematocera</taxon>
        <taxon>Culicoidea</taxon>
        <taxon>Culicidae</taxon>
        <taxon>Anophelinae</taxon>
        <taxon>Anopheles</taxon>
    </lineage>
</organism>